<dbReference type="PANTHER" id="PTHR42948">
    <property type="entry name" value="TRANSPORTER"/>
    <property type="match status" value="1"/>
</dbReference>
<name>A0A8A0RMZ8_9FIRM</name>
<keyword evidence="8" id="KW-1185">Reference proteome</keyword>
<keyword evidence="5 6" id="KW-0472">Membrane</keyword>
<feature type="transmembrane region" description="Helical" evidence="6">
    <location>
        <begin position="459"/>
        <end position="479"/>
    </location>
</feature>
<dbReference type="NCBIfam" id="NF037979">
    <property type="entry name" value="Na_transp"/>
    <property type="match status" value="1"/>
</dbReference>
<dbReference type="SUPFAM" id="SSF161070">
    <property type="entry name" value="SNF-like"/>
    <property type="match status" value="1"/>
</dbReference>
<feature type="transmembrane region" description="Helical" evidence="6">
    <location>
        <begin position="311"/>
        <end position="337"/>
    </location>
</feature>
<evidence type="ECO:0008006" key="9">
    <source>
        <dbReference type="Google" id="ProtNLM"/>
    </source>
</evidence>
<dbReference type="InterPro" id="IPR000175">
    <property type="entry name" value="Na/ntran_symport"/>
</dbReference>
<proteinExistence type="predicted"/>
<accession>A0A8A0RMZ8</accession>
<keyword evidence="3 6" id="KW-0812">Transmembrane</keyword>
<dbReference type="CDD" id="cd10336">
    <property type="entry name" value="SLC6sbd_Tyt1-Like"/>
    <property type="match status" value="1"/>
</dbReference>
<gene>
    <name evidence="7" type="ORF">H0A61_02010</name>
</gene>
<protein>
    <recommendedName>
        <fullName evidence="9">Sodium-dependent transporter</fullName>
    </recommendedName>
</protein>
<feature type="transmembrane region" description="Helical" evidence="6">
    <location>
        <begin position="252"/>
        <end position="277"/>
    </location>
</feature>
<feature type="transmembrane region" description="Helical" evidence="6">
    <location>
        <begin position="349"/>
        <end position="370"/>
    </location>
</feature>
<evidence type="ECO:0000256" key="1">
    <source>
        <dbReference type="ARBA" id="ARBA00004141"/>
    </source>
</evidence>
<evidence type="ECO:0000313" key="7">
    <source>
        <dbReference type="EMBL" id="QSQ09633.1"/>
    </source>
</evidence>
<feature type="transmembrane region" description="Helical" evidence="6">
    <location>
        <begin position="418"/>
        <end position="439"/>
    </location>
</feature>
<feature type="transmembrane region" description="Helical" evidence="6">
    <location>
        <begin position="12"/>
        <end position="30"/>
    </location>
</feature>
<evidence type="ECO:0000256" key="2">
    <source>
        <dbReference type="ARBA" id="ARBA00022448"/>
    </source>
</evidence>
<dbReference type="InterPro" id="IPR037272">
    <property type="entry name" value="SNS_sf"/>
</dbReference>
<comment type="subcellular location">
    <subcellularLocation>
        <location evidence="1">Membrane</location>
        <topology evidence="1">Multi-pass membrane protein</topology>
    </subcellularLocation>
</comment>
<evidence type="ECO:0000256" key="4">
    <source>
        <dbReference type="ARBA" id="ARBA00022989"/>
    </source>
</evidence>
<dbReference type="InterPro" id="IPR047218">
    <property type="entry name" value="YocR/YhdH-like"/>
</dbReference>
<feature type="transmembrane region" description="Helical" evidence="6">
    <location>
        <begin position="86"/>
        <end position="106"/>
    </location>
</feature>
<sequence length="506" mass="55383">MNSNDNITFASRFGFICAAIGMAVGTGNIWRFPRVAAANGGGAFLVALTVAIFVWAIPLLMAEMVIARKTRLGTVGAIRDFMGRKFTWIGAWLGFAGLAIMFYYSVVMGWTVKYFTLSLTGTLTRGDVDTVAIWNTFTTTPSQTIFFHFVSMLIGAVVIYKGVTEGIEKVTKVMVPALFILLTITAIRAITLPGAIEGIKYLFTPNLEHLASGKTWLEAFTQAAWSTGAGWALLMTYAVYTKKEEDIGVNCFLVGFGDTLAALIAGMAVLPTIFALAPTVEYAHEALGAGNTGLTFIYLTALFSKMPGGAIIAPIFFLAMAFAALSSLLSMIEVGVLNLQDAGWERGKATLFVCGFGFLLGVPSAYSLNFLDNQDWVWGVALLISGLLVSIAIMKYGVEKARMEEINHKWSDMYIGRWWSICIQLFPLMFAVVFGWWVWQSIGWYPDSWWNPLEVFSPGTMFVQWAIAIAIFIGLNNWLADWIKKGNAPGGIQHTISGDTTIKEGK</sequence>
<feature type="transmembrane region" description="Helical" evidence="6">
    <location>
        <begin position="42"/>
        <end position="66"/>
    </location>
</feature>
<feature type="transmembrane region" description="Helical" evidence="6">
    <location>
        <begin position="175"/>
        <end position="196"/>
    </location>
</feature>
<dbReference type="PRINTS" id="PR00176">
    <property type="entry name" value="NANEUSMPORT"/>
</dbReference>
<feature type="transmembrane region" description="Helical" evidence="6">
    <location>
        <begin position="376"/>
        <end position="398"/>
    </location>
</feature>
<dbReference type="GO" id="GO:0016020">
    <property type="term" value="C:membrane"/>
    <property type="evidence" value="ECO:0007669"/>
    <property type="project" value="UniProtKB-SubCell"/>
</dbReference>
<evidence type="ECO:0000256" key="3">
    <source>
        <dbReference type="ARBA" id="ARBA00022692"/>
    </source>
</evidence>
<dbReference type="PROSITE" id="PS50267">
    <property type="entry name" value="NA_NEUROTRAN_SYMP_3"/>
    <property type="match status" value="1"/>
</dbReference>
<keyword evidence="2" id="KW-0813">Transport</keyword>
<feature type="transmembrane region" description="Helical" evidence="6">
    <location>
        <begin position="145"/>
        <end position="163"/>
    </location>
</feature>
<dbReference type="AlphaFoldDB" id="A0A8A0RMZ8"/>
<reference evidence="7" key="1">
    <citation type="submission" date="2020-07" db="EMBL/GenBank/DDBJ databases">
        <title>Koleobacter methoxysyntrophicus gen. nov., sp. nov., a novel anaerobic bacterium isolated from deep subsurface oil field and proposal of Koleobacterales ord. nov. in the phylum Firmicutes.</title>
        <authorList>
            <person name="Sakamoto S."/>
            <person name="Tamaki H."/>
        </authorList>
    </citation>
    <scope>NUCLEOTIDE SEQUENCE</scope>
    <source>
        <strain evidence="7">NRmbB1</strain>
    </source>
</reference>
<dbReference type="RefSeq" id="WP_206706980.1">
    <property type="nucleotide sequence ID" value="NZ_CP059066.1"/>
</dbReference>
<organism evidence="7 8">
    <name type="scientific">Koleobacter methoxysyntrophicus</name>
    <dbReference type="NCBI Taxonomy" id="2751313"/>
    <lineage>
        <taxon>Bacteria</taxon>
        <taxon>Bacillati</taxon>
        <taxon>Bacillota</taxon>
        <taxon>Clostridia</taxon>
        <taxon>Koleobacterales</taxon>
        <taxon>Koleobacteraceae</taxon>
        <taxon>Koleobacter</taxon>
    </lineage>
</organism>
<dbReference type="PANTHER" id="PTHR42948:SF1">
    <property type="entry name" value="TRANSPORTER"/>
    <property type="match status" value="1"/>
</dbReference>
<evidence type="ECO:0000313" key="8">
    <source>
        <dbReference type="Proteomes" id="UP000662904"/>
    </source>
</evidence>
<evidence type="ECO:0000256" key="6">
    <source>
        <dbReference type="SAM" id="Phobius"/>
    </source>
</evidence>
<keyword evidence="4 6" id="KW-1133">Transmembrane helix</keyword>
<feature type="transmembrane region" description="Helical" evidence="6">
    <location>
        <begin position="216"/>
        <end position="240"/>
    </location>
</feature>
<dbReference type="Pfam" id="PF00209">
    <property type="entry name" value="SNF"/>
    <property type="match status" value="2"/>
</dbReference>
<dbReference type="Proteomes" id="UP000662904">
    <property type="component" value="Chromosome"/>
</dbReference>
<dbReference type="KEGG" id="kme:H0A61_02010"/>
<dbReference type="EMBL" id="CP059066">
    <property type="protein sequence ID" value="QSQ09633.1"/>
    <property type="molecule type" value="Genomic_DNA"/>
</dbReference>
<evidence type="ECO:0000256" key="5">
    <source>
        <dbReference type="ARBA" id="ARBA00023136"/>
    </source>
</evidence>